<evidence type="ECO:0000313" key="1">
    <source>
        <dbReference type="EMBL" id="KKK67904.1"/>
    </source>
</evidence>
<organism evidence="1">
    <name type="scientific">marine sediment metagenome</name>
    <dbReference type="NCBI Taxonomy" id="412755"/>
    <lineage>
        <taxon>unclassified sequences</taxon>
        <taxon>metagenomes</taxon>
        <taxon>ecological metagenomes</taxon>
    </lineage>
</organism>
<gene>
    <name evidence="1" type="ORF">LCGC14_2949400</name>
</gene>
<accession>A0A0F8ZNC6</accession>
<comment type="caution">
    <text evidence="1">The sequence shown here is derived from an EMBL/GenBank/DDBJ whole genome shotgun (WGS) entry which is preliminary data.</text>
</comment>
<sequence>MILSVETGDVGFAHGTGWLQKAIRYVEKDPWERRPAWANHSLLFTRPGVIGPSTLLGPPQAWAVEALWHVEHNPWWERHKSESGYRVQVFRPLFLADGDAEAVVAEALTHVGQRYGWFKLGFHLADRVLFKGRETLSRLMFIDSRPICSYMLAQAFEAVGYPHAFGTGIPARAQDPDDQHRVVVSGEYRWAYVGEARIP</sequence>
<protein>
    <submittedName>
        <fullName evidence="1">Uncharacterized protein</fullName>
    </submittedName>
</protein>
<dbReference type="Gene3D" id="3.90.1720.10">
    <property type="entry name" value="endopeptidase domain like (from Nostoc punctiforme)"/>
    <property type="match status" value="1"/>
</dbReference>
<dbReference type="SUPFAM" id="SSF54001">
    <property type="entry name" value="Cysteine proteinases"/>
    <property type="match status" value="1"/>
</dbReference>
<reference evidence="1" key="1">
    <citation type="journal article" date="2015" name="Nature">
        <title>Complex archaea that bridge the gap between prokaryotes and eukaryotes.</title>
        <authorList>
            <person name="Spang A."/>
            <person name="Saw J.H."/>
            <person name="Jorgensen S.L."/>
            <person name="Zaremba-Niedzwiedzka K."/>
            <person name="Martijn J."/>
            <person name="Lind A.E."/>
            <person name="van Eijk R."/>
            <person name="Schleper C."/>
            <person name="Guy L."/>
            <person name="Ettema T.J."/>
        </authorList>
    </citation>
    <scope>NUCLEOTIDE SEQUENCE</scope>
</reference>
<proteinExistence type="predicted"/>
<name>A0A0F8ZNC6_9ZZZZ</name>
<dbReference type="InterPro" id="IPR038765">
    <property type="entry name" value="Papain-like_cys_pep_sf"/>
</dbReference>
<dbReference type="AlphaFoldDB" id="A0A0F8ZNC6"/>
<dbReference type="EMBL" id="LAZR01059386">
    <property type="protein sequence ID" value="KKK67904.1"/>
    <property type="molecule type" value="Genomic_DNA"/>
</dbReference>